<dbReference type="HOGENOM" id="CLU_110454_1_0_6"/>
<evidence type="ECO:0000313" key="1">
    <source>
        <dbReference type="EMBL" id="ABM62067.1"/>
    </source>
</evidence>
<dbReference type="AlphaFoldDB" id="A1WWK5"/>
<dbReference type="EMBL" id="CP000544">
    <property type="protein sequence ID" value="ABM62067.1"/>
    <property type="molecule type" value="Genomic_DNA"/>
</dbReference>
<dbReference type="eggNOG" id="COG1694">
    <property type="taxonomic scope" value="Bacteria"/>
</dbReference>
<dbReference type="STRING" id="349124.Hhal_1298"/>
<keyword evidence="1" id="KW-0378">Hydrolase</keyword>
<dbReference type="KEGG" id="hha:Hhal_1298"/>
<proteinExistence type="predicted"/>
<dbReference type="PANTHER" id="PTHR46523">
    <property type="entry name" value="DCTP PYROPHOSPHATASE 1"/>
    <property type="match status" value="1"/>
</dbReference>
<reference evidence="1 2" key="2">
    <citation type="journal article" date="2013" name="Stand. Genomic Sci.">
        <title>Complete genome sequence of Halorhodospira halophila SL1.</title>
        <authorList>
            <person name="Challacombe J.F."/>
            <person name="Majid S."/>
            <person name="Deole R."/>
            <person name="Brettin T.S."/>
            <person name="Bruce D."/>
            <person name="Delano S.F."/>
            <person name="Detter J.C."/>
            <person name="Gleasner C.D."/>
            <person name="Han C.S."/>
            <person name="Misra M."/>
            <person name="Reitenga K.G."/>
            <person name="Mikhailova N."/>
            <person name="Woyke T."/>
            <person name="Pitluck S."/>
            <person name="Nolan M."/>
            <person name="Land M.L."/>
            <person name="Saunders E."/>
            <person name="Tapia R."/>
            <person name="Lapidus A."/>
            <person name="Ivanova N."/>
            <person name="Hoff W.D."/>
        </authorList>
    </citation>
    <scope>NUCLEOTIDE SEQUENCE [LARGE SCALE GENOMIC DNA]</scope>
    <source>
        <strain evidence="2">DSM 244 / SL1</strain>
    </source>
</reference>
<name>A1WWK5_HALHL</name>
<dbReference type="GO" id="GO:0047429">
    <property type="term" value="F:nucleoside triphosphate diphosphatase activity"/>
    <property type="evidence" value="ECO:0007669"/>
    <property type="project" value="InterPro"/>
</dbReference>
<dbReference type="OrthoDB" id="9791898at2"/>
<dbReference type="GO" id="GO:0009143">
    <property type="term" value="P:nucleoside triphosphate catabolic process"/>
    <property type="evidence" value="ECO:0007669"/>
    <property type="project" value="InterPro"/>
</dbReference>
<dbReference type="Pfam" id="PF12643">
    <property type="entry name" value="MazG-like"/>
    <property type="match status" value="1"/>
</dbReference>
<accession>A1WWK5</accession>
<sequence length="120" mass="13769">MSDQYPESFREFQQQLHSFVAERDWSQFHTPKNLAMALAGEVGELVEHFQWLSNEASDSLPVGKLAEVRRELADIQIYTLLLANRLELDLAAAVRDKIAENEAKYPPDRAFGRSDKYTDL</sequence>
<reference evidence="2" key="1">
    <citation type="submission" date="2006-12" db="EMBL/GenBank/DDBJ databases">
        <title>Complete sequence of Halorhodospira halophila SL1.</title>
        <authorList>
            <consortium name="US DOE Joint Genome Institute"/>
            <person name="Copeland A."/>
            <person name="Lucas S."/>
            <person name="Lapidus A."/>
            <person name="Barry K."/>
            <person name="Detter J.C."/>
            <person name="Glavina del Rio T."/>
            <person name="Hammon N."/>
            <person name="Israni S."/>
            <person name="Dalin E."/>
            <person name="Tice H."/>
            <person name="Pitluck S."/>
            <person name="Saunders E."/>
            <person name="Brettin T."/>
            <person name="Bruce D."/>
            <person name="Han C."/>
            <person name="Tapia R."/>
            <person name="Schmutz J."/>
            <person name="Larimer F."/>
            <person name="Land M."/>
            <person name="Hauser L."/>
            <person name="Kyrpides N."/>
            <person name="Mikhailova N."/>
            <person name="Hoff W."/>
            <person name="Richardson P."/>
        </authorList>
    </citation>
    <scope>NUCLEOTIDE SEQUENCE [LARGE SCALE GENOMIC DNA]</scope>
    <source>
        <strain evidence="2">DSM 244 / SL1</strain>
    </source>
</reference>
<dbReference type="Gene3D" id="1.10.287.1080">
    <property type="entry name" value="MazG-like"/>
    <property type="match status" value="1"/>
</dbReference>
<dbReference type="CDD" id="cd11537">
    <property type="entry name" value="NTP-PPase_RS21-C6_like"/>
    <property type="match status" value="1"/>
</dbReference>
<gene>
    <name evidence="1" type="ordered locus">Hhal_1298</name>
</gene>
<dbReference type="PIRSF" id="PIRSF029826">
    <property type="entry name" value="UCP029826_pph"/>
    <property type="match status" value="1"/>
</dbReference>
<dbReference type="SUPFAM" id="SSF101386">
    <property type="entry name" value="all-alpha NTP pyrophosphatases"/>
    <property type="match status" value="1"/>
</dbReference>
<organism evidence="1 2">
    <name type="scientific">Halorhodospira halophila (strain DSM 244 / SL1)</name>
    <name type="common">Ectothiorhodospira halophila (strain DSM 244 / SL1)</name>
    <dbReference type="NCBI Taxonomy" id="349124"/>
    <lineage>
        <taxon>Bacteria</taxon>
        <taxon>Pseudomonadati</taxon>
        <taxon>Pseudomonadota</taxon>
        <taxon>Gammaproteobacteria</taxon>
        <taxon>Chromatiales</taxon>
        <taxon>Ectothiorhodospiraceae</taxon>
        <taxon>Halorhodospira</taxon>
    </lineage>
</organism>
<dbReference type="Proteomes" id="UP000000647">
    <property type="component" value="Chromosome"/>
</dbReference>
<dbReference type="InterPro" id="IPR025984">
    <property type="entry name" value="DCTPP"/>
</dbReference>
<keyword evidence="2" id="KW-1185">Reference proteome</keyword>
<protein>
    <submittedName>
        <fullName evidence="1">MazG nucleotide pyrophosphohydrolase</fullName>
    </submittedName>
</protein>
<dbReference type="RefSeq" id="WP_011814089.1">
    <property type="nucleotide sequence ID" value="NC_008789.1"/>
</dbReference>
<dbReference type="PANTHER" id="PTHR46523:SF1">
    <property type="entry name" value="DCTP PYROPHOSPHATASE 1"/>
    <property type="match status" value="1"/>
</dbReference>
<evidence type="ECO:0000313" key="2">
    <source>
        <dbReference type="Proteomes" id="UP000000647"/>
    </source>
</evidence>
<dbReference type="InterPro" id="IPR052555">
    <property type="entry name" value="dCTP_Pyrophosphatase"/>
</dbReference>